<reference evidence="2 3" key="1">
    <citation type="submission" date="2019-06" db="EMBL/GenBank/DDBJ databases">
        <title>A chromosome-scale genome assembly of the striped catfish, Pangasianodon hypophthalmus.</title>
        <authorList>
            <person name="Wen M."/>
            <person name="Zahm M."/>
            <person name="Roques C."/>
            <person name="Cabau C."/>
            <person name="Klopp C."/>
            <person name="Donnadieu C."/>
            <person name="Jouanno E."/>
            <person name="Avarre J.-C."/>
            <person name="Campet M."/>
            <person name="Ha T.T.T."/>
            <person name="Dugue R."/>
            <person name="Lampietro C."/>
            <person name="Louis A."/>
            <person name="Herpin A."/>
            <person name="Echchiki A."/>
            <person name="Berthelot C."/>
            <person name="Parey E."/>
            <person name="Roest-Crollius H."/>
            <person name="Braasch I."/>
            <person name="Postlethwait J."/>
            <person name="Bobe J."/>
            <person name="Montfort J."/>
            <person name="Bouchez O."/>
            <person name="Begum T."/>
            <person name="Schartl M."/>
            <person name="Guiguen Y."/>
        </authorList>
    </citation>
    <scope>NUCLEOTIDE SEQUENCE [LARGE SCALE GENOMIC DNA]</scope>
    <source>
        <strain evidence="2 3">Indonesia</strain>
        <tissue evidence="2">Blood</tissue>
    </source>
</reference>
<dbReference type="EMBL" id="VFJC01000021">
    <property type="protein sequence ID" value="KAB5536795.1"/>
    <property type="molecule type" value="Genomic_DNA"/>
</dbReference>
<dbReference type="Proteomes" id="UP000327468">
    <property type="component" value="Chromosome 20"/>
</dbReference>
<gene>
    <name evidence="2" type="ORF">PHYPO_G00111450</name>
</gene>
<accession>A0A5N5L276</accession>
<feature type="region of interest" description="Disordered" evidence="1">
    <location>
        <begin position="1"/>
        <end position="42"/>
    </location>
</feature>
<dbReference type="AlphaFoldDB" id="A0A5N5L276"/>
<comment type="caution">
    <text evidence="2">The sequence shown here is derived from an EMBL/GenBank/DDBJ whole genome shotgun (WGS) entry which is preliminary data.</text>
</comment>
<proteinExistence type="predicted"/>
<evidence type="ECO:0000313" key="3">
    <source>
        <dbReference type="Proteomes" id="UP000327468"/>
    </source>
</evidence>
<name>A0A5N5L276_PANHP</name>
<evidence type="ECO:0000313" key="2">
    <source>
        <dbReference type="EMBL" id="KAB5536795.1"/>
    </source>
</evidence>
<evidence type="ECO:0000256" key="1">
    <source>
        <dbReference type="SAM" id="MobiDB-lite"/>
    </source>
</evidence>
<protein>
    <submittedName>
        <fullName evidence="2">Uncharacterized protein</fullName>
    </submittedName>
</protein>
<keyword evidence="3" id="KW-1185">Reference proteome</keyword>
<sequence length="73" mass="8040">MHAHHGVPGERTGEGIRPGRSVASPALRLLPTEEGTRAAEERAAREDLSQLFVVTDRSARDLRRAGNHWGNRC</sequence>
<organism evidence="2 3">
    <name type="scientific">Pangasianodon hypophthalmus</name>
    <name type="common">Striped catfish</name>
    <name type="synonym">Helicophagus hypophthalmus</name>
    <dbReference type="NCBI Taxonomy" id="310915"/>
    <lineage>
        <taxon>Eukaryota</taxon>
        <taxon>Metazoa</taxon>
        <taxon>Chordata</taxon>
        <taxon>Craniata</taxon>
        <taxon>Vertebrata</taxon>
        <taxon>Euteleostomi</taxon>
        <taxon>Actinopterygii</taxon>
        <taxon>Neopterygii</taxon>
        <taxon>Teleostei</taxon>
        <taxon>Ostariophysi</taxon>
        <taxon>Siluriformes</taxon>
        <taxon>Pangasiidae</taxon>
        <taxon>Pangasianodon</taxon>
    </lineage>
</organism>